<organism evidence="1 2">
    <name type="scientific">Pseudonocardia eucalypti</name>
    <dbReference type="NCBI Taxonomy" id="648755"/>
    <lineage>
        <taxon>Bacteria</taxon>
        <taxon>Bacillati</taxon>
        <taxon>Actinomycetota</taxon>
        <taxon>Actinomycetes</taxon>
        <taxon>Pseudonocardiales</taxon>
        <taxon>Pseudonocardiaceae</taxon>
        <taxon>Pseudonocardia</taxon>
    </lineage>
</organism>
<evidence type="ECO:0000313" key="2">
    <source>
        <dbReference type="Proteomes" id="UP001428817"/>
    </source>
</evidence>
<accession>A0ABP9Q9D7</accession>
<dbReference type="EMBL" id="BAABJP010000018">
    <property type="protein sequence ID" value="GAA5159031.1"/>
    <property type="molecule type" value="Genomic_DNA"/>
</dbReference>
<proteinExistence type="predicted"/>
<name>A0ABP9Q9D7_9PSEU</name>
<evidence type="ECO:0000313" key="1">
    <source>
        <dbReference type="EMBL" id="GAA5159031.1"/>
    </source>
</evidence>
<keyword evidence="2" id="KW-1185">Reference proteome</keyword>
<sequence length="71" mass="7945">MTVATRPATSRGAMFWRCSSWGRRGVDDEAGTLNLTTNQVVRQARHHSGTLTASGSAWLPARPRWLRRHAE</sequence>
<gene>
    <name evidence="1" type="ORF">GCM10023321_39460</name>
</gene>
<dbReference type="Proteomes" id="UP001428817">
    <property type="component" value="Unassembled WGS sequence"/>
</dbReference>
<protein>
    <submittedName>
        <fullName evidence="1">Uncharacterized protein</fullName>
    </submittedName>
</protein>
<comment type="caution">
    <text evidence="1">The sequence shown here is derived from an EMBL/GenBank/DDBJ whole genome shotgun (WGS) entry which is preliminary data.</text>
</comment>
<reference evidence="2" key="1">
    <citation type="journal article" date="2019" name="Int. J. Syst. Evol. Microbiol.">
        <title>The Global Catalogue of Microorganisms (GCM) 10K type strain sequencing project: providing services to taxonomists for standard genome sequencing and annotation.</title>
        <authorList>
            <consortium name="The Broad Institute Genomics Platform"/>
            <consortium name="The Broad Institute Genome Sequencing Center for Infectious Disease"/>
            <person name="Wu L."/>
            <person name="Ma J."/>
        </authorList>
    </citation>
    <scope>NUCLEOTIDE SEQUENCE [LARGE SCALE GENOMIC DNA]</scope>
    <source>
        <strain evidence="2">JCM 18303</strain>
    </source>
</reference>